<dbReference type="Proteomes" id="UP001642483">
    <property type="component" value="Unassembled WGS sequence"/>
</dbReference>
<dbReference type="Gene3D" id="2.30.42.10">
    <property type="match status" value="1"/>
</dbReference>
<proteinExistence type="inferred from homology"/>
<evidence type="ECO:0000256" key="2">
    <source>
        <dbReference type="ARBA" id="ARBA00004241"/>
    </source>
</evidence>
<comment type="caution">
    <text evidence="11">The sequence shown here is derived from an EMBL/GenBank/DDBJ whole genome shotgun (WGS) entry which is preliminary data.</text>
</comment>
<keyword evidence="7" id="KW-0970">Cilium biogenesis/degradation</keyword>
<protein>
    <recommendedName>
        <fullName evidence="4">Protein inturned</fullName>
    </recommendedName>
    <alternativeName>
        <fullName evidence="8">Inturned planar cell polarity effector homolog</fullName>
    </alternativeName>
</protein>
<feature type="compositionally biased region" description="Polar residues" evidence="9">
    <location>
        <begin position="617"/>
        <end position="631"/>
    </location>
</feature>
<dbReference type="SMART" id="SM00228">
    <property type="entry name" value="PDZ"/>
    <property type="match status" value="1"/>
</dbReference>
<feature type="domain" description="PDZ" evidence="10">
    <location>
        <begin position="134"/>
        <end position="218"/>
    </location>
</feature>
<evidence type="ECO:0000256" key="9">
    <source>
        <dbReference type="SAM" id="MobiDB-lite"/>
    </source>
</evidence>
<keyword evidence="12" id="KW-1185">Reference proteome</keyword>
<feature type="region of interest" description="Disordered" evidence="9">
    <location>
        <begin position="33"/>
        <end position="107"/>
    </location>
</feature>
<keyword evidence="6" id="KW-0963">Cytoplasm</keyword>
<feature type="compositionally biased region" description="Basic and acidic residues" evidence="9">
    <location>
        <begin position="78"/>
        <end position="99"/>
    </location>
</feature>
<dbReference type="PANTHER" id="PTHR21082">
    <property type="entry name" value="PROTEIN INTURNED"/>
    <property type="match status" value="1"/>
</dbReference>
<dbReference type="Pfam" id="PF19033">
    <property type="entry name" value="Intu_longin_3"/>
    <property type="match status" value="1"/>
</dbReference>
<feature type="compositionally biased region" description="Acidic residues" evidence="9">
    <location>
        <begin position="33"/>
        <end position="45"/>
    </location>
</feature>
<gene>
    <name evidence="11" type="ORF">CVLEPA_LOCUS32080</name>
</gene>
<feature type="compositionally biased region" description="Acidic residues" evidence="9">
    <location>
        <begin position="60"/>
        <end position="77"/>
    </location>
</feature>
<evidence type="ECO:0000256" key="6">
    <source>
        <dbReference type="ARBA" id="ARBA00022490"/>
    </source>
</evidence>
<sequence length="868" mass="96849">MADASAQQNRAFLYTQMQRNRGLKAARQFALEEYEGSDNSDDSYSDSEYTTSSGDSNPWEGEDLNAGELLYEDEPEVDSDKEVPKLNEHREDPSDENVKTYKNARPKPLTATGTSSLKVVEVRVNAALSYSGRQISLSHNLLASMLGIVMVDTSGKGKKNEKVVVDLLIPGGVALRSGQINLGDVLIAINDVCVTARNIEKFLKSIIRPMVLKITLQTFSDKPMLQNKLPFQSKPPSVTARECEVKVLNPHPGRLKQLYSLPGPHGVFFLTLNLRSETASEDDDLLYSYPHSGLLHETPSKLSQLRGIFVTLADVMKQMQSSEVLSTTLIINGQLVHCAYHQVKTEVFVICVPDVAYSLPQVHKTVSAAVRLLNIMYGSLLSAFQPENKHRLDQIFQHLLLVNSSAVEVTKKLPASTSYKIPSVRKLKLPTDLQGNVDAALAELEASDFDDGTKAVNFTRRLYTVRGSCIFYDGYLLANHLPEEDLYDVFLYCYNSGLLGIREKERSGLLLNWREVFCWKNRFESAEKNIYKEPSGRYFWLIIGLKRSILCVLLKLNGNLFPSSHTPRPDSNYVNYAKAALMNLDSCNFYDYVQQRLSTISTPYLVPAGDYLSKQSSFFKSNKPPSGQGSTPGKGFKLNFNSPLKLKSATSDSDDGRRASPSRLSQSSAGKSPVASNAVEAQTPKSSVKRLFREKSFSSQGSSESMGSGKTTKRKGTNLGMENVQNALTTVGDEHCYTQLTAGNENSLFCYLDLDPLRGVFITPTEFDLSAVDSESHQAIVTSFKKYALILHQRMSRKNPNGDYCIEEGILFKFQSSKHQQKKNSPYLQYWIVGRAMRSPVEKEFYVCFHNSAPQTMVELAFKSGFEF</sequence>
<evidence type="ECO:0000256" key="8">
    <source>
        <dbReference type="ARBA" id="ARBA00032633"/>
    </source>
</evidence>
<dbReference type="InterPro" id="IPR039151">
    <property type="entry name" value="INTU"/>
</dbReference>
<comment type="similarity">
    <text evidence="3">Belongs to the inturned family.</text>
</comment>
<dbReference type="Pfam" id="PF19031">
    <property type="entry name" value="Intu_longin_1"/>
    <property type="match status" value="1"/>
</dbReference>
<reference evidence="11 12" key="1">
    <citation type="submission" date="2024-02" db="EMBL/GenBank/DDBJ databases">
        <authorList>
            <person name="Daric V."/>
            <person name="Darras S."/>
        </authorList>
    </citation>
    <scope>NUCLEOTIDE SEQUENCE [LARGE SCALE GENOMIC DNA]</scope>
</reference>
<dbReference type="InterPro" id="IPR043989">
    <property type="entry name" value="CCZ1/INTU/HSP4_longin_3"/>
</dbReference>
<evidence type="ECO:0000259" key="10">
    <source>
        <dbReference type="PROSITE" id="PS50106"/>
    </source>
</evidence>
<accession>A0ABP0H485</accession>
<feature type="region of interest" description="Disordered" evidence="9">
    <location>
        <begin position="617"/>
        <end position="719"/>
    </location>
</feature>
<dbReference type="EMBL" id="CAWYQH010000174">
    <property type="protein sequence ID" value="CAK8698657.1"/>
    <property type="molecule type" value="Genomic_DNA"/>
</dbReference>
<feature type="compositionally biased region" description="Low complexity" evidence="9">
    <location>
        <begin position="46"/>
        <end position="56"/>
    </location>
</feature>
<dbReference type="InterPro" id="IPR043988">
    <property type="entry name" value="CCZ1/INTU_longin_2"/>
</dbReference>
<evidence type="ECO:0000256" key="1">
    <source>
        <dbReference type="ARBA" id="ARBA00004120"/>
    </source>
</evidence>
<evidence type="ECO:0000256" key="4">
    <source>
        <dbReference type="ARBA" id="ARBA00015639"/>
    </source>
</evidence>
<dbReference type="InterPro" id="IPR043987">
    <property type="entry name" value="CCZ1/INTU/HSP4_longin_1"/>
</dbReference>
<name>A0ABP0H485_CLALP</name>
<evidence type="ECO:0000256" key="7">
    <source>
        <dbReference type="ARBA" id="ARBA00022794"/>
    </source>
</evidence>
<evidence type="ECO:0000313" key="12">
    <source>
        <dbReference type="Proteomes" id="UP001642483"/>
    </source>
</evidence>
<keyword evidence="5" id="KW-0217">Developmental protein</keyword>
<feature type="compositionally biased region" description="Low complexity" evidence="9">
    <location>
        <begin position="697"/>
        <end position="709"/>
    </location>
</feature>
<dbReference type="Pfam" id="PF19032">
    <property type="entry name" value="Intu_longin_2"/>
    <property type="match status" value="1"/>
</dbReference>
<evidence type="ECO:0000256" key="5">
    <source>
        <dbReference type="ARBA" id="ARBA00022473"/>
    </source>
</evidence>
<dbReference type="PANTHER" id="PTHR21082:SF4">
    <property type="entry name" value="PROTEIN INTURNED"/>
    <property type="match status" value="1"/>
</dbReference>
<evidence type="ECO:0000256" key="3">
    <source>
        <dbReference type="ARBA" id="ARBA00010034"/>
    </source>
</evidence>
<dbReference type="SUPFAM" id="SSF50156">
    <property type="entry name" value="PDZ domain-like"/>
    <property type="match status" value="1"/>
</dbReference>
<evidence type="ECO:0000313" key="11">
    <source>
        <dbReference type="EMBL" id="CAK8698657.1"/>
    </source>
</evidence>
<dbReference type="InterPro" id="IPR001478">
    <property type="entry name" value="PDZ"/>
</dbReference>
<dbReference type="PROSITE" id="PS50106">
    <property type="entry name" value="PDZ"/>
    <property type="match status" value="1"/>
</dbReference>
<dbReference type="Pfam" id="PF00595">
    <property type="entry name" value="PDZ"/>
    <property type="match status" value="1"/>
</dbReference>
<dbReference type="InterPro" id="IPR036034">
    <property type="entry name" value="PDZ_sf"/>
</dbReference>
<organism evidence="11 12">
    <name type="scientific">Clavelina lepadiformis</name>
    <name type="common">Light-bulb sea squirt</name>
    <name type="synonym">Ascidia lepadiformis</name>
    <dbReference type="NCBI Taxonomy" id="159417"/>
    <lineage>
        <taxon>Eukaryota</taxon>
        <taxon>Metazoa</taxon>
        <taxon>Chordata</taxon>
        <taxon>Tunicata</taxon>
        <taxon>Ascidiacea</taxon>
        <taxon>Aplousobranchia</taxon>
        <taxon>Clavelinidae</taxon>
        <taxon>Clavelina</taxon>
    </lineage>
</organism>
<comment type="subcellular location">
    <subcellularLocation>
        <location evidence="2">Cell surface</location>
    </subcellularLocation>
    <subcellularLocation>
        <location evidence="1">Cytoplasm</location>
        <location evidence="1">Cytoskeleton</location>
        <location evidence="1">Cilium basal body</location>
    </subcellularLocation>
</comment>